<keyword evidence="4" id="KW-1185">Reference proteome</keyword>
<evidence type="ECO:0000256" key="2">
    <source>
        <dbReference type="SAM" id="MobiDB-lite"/>
    </source>
</evidence>
<accession>A0A0V1PT19</accession>
<gene>
    <name evidence="3" type="ORF">AC631_04868</name>
</gene>
<name>A0A0V1PT19_9ASCO</name>
<sequence length="230" mass="26048">MAIRNPTNTLILTNVASGILEDPSPLVEYLSKNGYTIELVALPKFGRILVICDITENSQEVYQSLRQSSDWKHLGITYSIRDNHWSILGSDADLFASKVDSKDYLELPLEDGSRRFLISPPLSPPAEWDHWDQVEEGPNAKSVYSPQDLSHLLWERLGGLQSSDVRKYQDEEIEENEYEVRDMKTEPEVLFEDIDNGVPAIVLDTVNNKNKPNYAPKKPIAKTSIPPPLE</sequence>
<dbReference type="InterPro" id="IPR006931">
    <property type="entry name" value="Calcipressin"/>
</dbReference>
<dbReference type="Proteomes" id="UP000054251">
    <property type="component" value="Unassembled WGS sequence"/>
</dbReference>
<feature type="compositionally biased region" description="Low complexity" evidence="2">
    <location>
        <begin position="209"/>
        <end position="218"/>
    </location>
</feature>
<protein>
    <recommendedName>
        <fullName evidence="5">Calcipressin-like protein</fullName>
    </recommendedName>
</protein>
<dbReference type="EMBL" id="LMYN01000148">
    <property type="protein sequence ID" value="KRZ99381.1"/>
    <property type="molecule type" value="Genomic_DNA"/>
</dbReference>
<organism evidence="3 4">
    <name type="scientific">Debaryomyces fabryi</name>
    <dbReference type="NCBI Taxonomy" id="58627"/>
    <lineage>
        <taxon>Eukaryota</taxon>
        <taxon>Fungi</taxon>
        <taxon>Dikarya</taxon>
        <taxon>Ascomycota</taxon>
        <taxon>Saccharomycotina</taxon>
        <taxon>Pichiomycetes</taxon>
        <taxon>Debaryomycetaceae</taxon>
        <taxon>Debaryomyces</taxon>
    </lineage>
</organism>
<dbReference type="PANTHER" id="PTHR10300:SF14">
    <property type="entry name" value="PROTEIN SARAH"/>
    <property type="match status" value="1"/>
</dbReference>
<feature type="region of interest" description="Disordered" evidence="2">
    <location>
        <begin position="209"/>
        <end position="230"/>
    </location>
</feature>
<dbReference type="GO" id="GO:0008597">
    <property type="term" value="F:calcium-dependent protein serine/threonine phosphatase regulator activity"/>
    <property type="evidence" value="ECO:0007669"/>
    <property type="project" value="TreeGrafter"/>
</dbReference>
<dbReference type="GeneID" id="26841877"/>
<dbReference type="InterPro" id="IPR016523">
    <property type="entry name" value="Rcn1_fungi"/>
</dbReference>
<dbReference type="OrthoDB" id="17212at2759"/>
<dbReference type="PANTHER" id="PTHR10300">
    <property type="entry name" value="CALCIPRESSIN"/>
    <property type="match status" value="1"/>
</dbReference>
<dbReference type="Pfam" id="PF04847">
    <property type="entry name" value="Calcipressin"/>
    <property type="match status" value="1"/>
</dbReference>
<dbReference type="GO" id="GO:0005737">
    <property type="term" value="C:cytoplasm"/>
    <property type="evidence" value="ECO:0007669"/>
    <property type="project" value="TreeGrafter"/>
</dbReference>
<comment type="similarity">
    <text evidence="1">Belongs to the RCAN family.</text>
</comment>
<proteinExistence type="inferred from homology"/>
<dbReference type="GO" id="GO:0019722">
    <property type="term" value="P:calcium-mediated signaling"/>
    <property type="evidence" value="ECO:0007669"/>
    <property type="project" value="InterPro"/>
</dbReference>
<comment type="caution">
    <text evidence="3">The sequence shown here is derived from an EMBL/GenBank/DDBJ whole genome shotgun (WGS) entry which is preliminary data.</text>
</comment>
<evidence type="ECO:0000256" key="1">
    <source>
        <dbReference type="ARBA" id="ARBA00008209"/>
    </source>
</evidence>
<evidence type="ECO:0000313" key="4">
    <source>
        <dbReference type="Proteomes" id="UP000054251"/>
    </source>
</evidence>
<reference evidence="3 4" key="1">
    <citation type="submission" date="2015-11" db="EMBL/GenBank/DDBJ databases">
        <title>The genome of Debaryomyces fabryi.</title>
        <authorList>
            <person name="Tafer H."/>
            <person name="Lopandic K."/>
        </authorList>
    </citation>
    <scope>NUCLEOTIDE SEQUENCE [LARGE SCALE GENOMIC DNA]</scope>
    <source>
        <strain evidence="3 4">CBS 789</strain>
    </source>
</reference>
<dbReference type="GO" id="GO:0005634">
    <property type="term" value="C:nucleus"/>
    <property type="evidence" value="ECO:0007669"/>
    <property type="project" value="TreeGrafter"/>
</dbReference>
<dbReference type="RefSeq" id="XP_015465484.1">
    <property type="nucleotide sequence ID" value="XM_015613697.1"/>
</dbReference>
<dbReference type="PIRSF" id="PIRSF007798">
    <property type="entry name" value="UCP007798"/>
    <property type="match status" value="1"/>
</dbReference>
<evidence type="ECO:0000313" key="3">
    <source>
        <dbReference type="EMBL" id="KRZ99381.1"/>
    </source>
</evidence>
<evidence type="ECO:0008006" key="5">
    <source>
        <dbReference type="Google" id="ProtNLM"/>
    </source>
</evidence>
<dbReference type="AlphaFoldDB" id="A0A0V1PT19"/>